<evidence type="ECO:0008006" key="4">
    <source>
        <dbReference type="Google" id="ProtNLM"/>
    </source>
</evidence>
<reference evidence="3" key="1">
    <citation type="submission" date="2016-10" db="EMBL/GenBank/DDBJ databases">
        <authorList>
            <person name="Varghese N."/>
            <person name="Submissions S."/>
        </authorList>
    </citation>
    <scope>NUCLEOTIDE SEQUENCE [LARGE SCALE GENOMIC DNA]</scope>
    <source>
        <strain evidence="3">DSM 23095</strain>
    </source>
</reference>
<keyword evidence="1" id="KW-0472">Membrane</keyword>
<dbReference type="STRING" id="686796.SAMN04488104_100112"/>
<keyword evidence="1" id="KW-1133">Transmembrane helix</keyword>
<evidence type="ECO:0000313" key="3">
    <source>
        <dbReference type="Proteomes" id="UP000199060"/>
    </source>
</evidence>
<protein>
    <recommendedName>
        <fullName evidence="4">Lipoprotein</fullName>
    </recommendedName>
</protein>
<proteinExistence type="predicted"/>
<organism evidence="2 3">
    <name type="scientific">Algoriphagus faecimaris</name>
    <dbReference type="NCBI Taxonomy" id="686796"/>
    <lineage>
        <taxon>Bacteria</taxon>
        <taxon>Pseudomonadati</taxon>
        <taxon>Bacteroidota</taxon>
        <taxon>Cytophagia</taxon>
        <taxon>Cytophagales</taxon>
        <taxon>Cyclobacteriaceae</taxon>
        <taxon>Algoriphagus</taxon>
    </lineage>
</organism>
<evidence type="ECO:0000256" key="1">
    <source>
        <dbReference type="SAM" id="Phobius"/>
    </source>
</evidence>
<dbReference type="Proteomes" id="UP000199060">
    <property type="component" value="Unassembled WGS sequence"/>
</dbReference>
<name>A0A1G6M4Q0_9BACT</name>
<dbReference type="EMBL" id="FNAC01000001">
    <property type="protein sequence ID" value="SDC50522.1"/>
    <property type="molecule type" value="Genomic_DNA"/>
</dbReference>
<dbReference type="AlphaFoldDB" id="A0A1G6M4Q0"/>
<keyword evidence="1" id="KW-0812">Transmembrane</keyword>
<dbReference type="PROSITE" id="PS51257">
    <property type="entry name" value="PROKAR_LIPOPROTEIN"/>
    <property type="match status" value="1"/>
</dbReference>
<feature type="transmembrane region" description="Helical" evidence="1">
    <location>
        <begin position="33"/>
        <end position="52"/>
    </location>
</feature>
<gene>
    <name evidence="2" type="ORF">SAMN04488104_100112</name>
</gene>
<keyword evidence="3" id="KW-1185">Reference proteome</keyword>
<sequence length="56" mass="6628">MKNKFLNILYFLLLSLILTSCEAYIRFENFRTKIIVIIFIITFIIGGVGLLFQKKR</sequence>
<evidence type="ECO:0000313" key="2">
    <source>
        <dbReference type="EMBL" id="SDC50522.1"/>
    </source>
</evidence>
<accession>A0A1G6M4Q0</accession>